<dbReference type="InterPro" id="IPR013217">
    <property type="entry name" value="Methyltransf_12"/>
</dbReference>
<gene>
    <name evidence="2" type="ORF">MKO06_02905</name>
</gene>
<keyword evidence="2" id="KW-0489">Methyltransferase</keyword>
<dbReference type="AlphaFoldDB" id="A0A9X2KW24"/>
<accession>A0A9X2KW24</accession>
<dbReference type="Pfam" id="PF08242">
    <property type="entry name" value="Methyltransf_12"/>
    <property type="match status" value="1"/>
</dbReference>
<protein>
    <submittedName>
        <fullName evidence="2">Class I SAM-dependent methyltransferase</fullName>
    </submittedName>
</protein>
<dbReference type="InterPro" id="IPR029063">
    <property type="entry name" value="SAM-dependent_MTases_sf"/>
</dbReference>
<dbReference type="Proteomes" id="UP001155280">
    <property type="component" value="Unassembled WGS sequence"/>
</dbReference>
<name>A0A9X2KW24_9FLAO</name>
<evidence type="ECO:0000313" key="3">
    <source>
        <dbReference type="Proteomes" id="UP001155280"/>
    </source>
</evidence>
<keyword evidence="2" id="KW-0808">Transferase</keyword>
<dbReference type="GO" id="GO:0008168">
    <property type="term" value="F:methyltransferase activity"/>
    <property type="evidence" value="ECO:0007669"/>
    <property type="project" value="UniProtKB-KW"/>
</dbReference>
<dbReference type="GO" id="GO:0032259">
    <property type="term" value="P:methylation"/>
    <property type="evidence" value="ECO:0007669"/>
    <property type="project" value="UniProtKB-KW"/>
</dbReference>
<dbReference type="RefSeq" id="WP_241550840.1">
    <property type="nucleotide sequence ID" value="NZ_JANCNS010000001.1"/>
</dbReference>
<evidence type="ECO:0000313" key="2">
    <source>
        <dbReference type="EMBL" id="MCP9198839.1"/>
    </source>
</evidence>
<dbReference type="Gene3D" id="3.40.50.150">
    <property type="entry name" value="Vaccinia Virus protein VP39"/>
    <property type="match status" value="1"/>
</dbReference>
<comment type="caution">
    <text evidence="2">The sequence shown here is derived from an EMBL/GenBank/DDBJ whole genome shotgun (WGS) entry which is preliminary data.</text>
</comment>
<reference evidence="2" key="1">
    <citation type="submission" date="2022-07" db="EMBL/GenBank/DDBJ databases">
        <title>Gramela sediminis sp. nov., isolated from deep-sea sediment of the Indian Ocean.</title>
        <authorList>
            <person name="Shi H."/>
        </authorList>
    </citation>
    <scope>NUCLEOTIDE SEQUENCE</scope>
    <source>
        <strain evidence="2">GC03-9</strain>
    </source>
</reference>
<proteinExistence type="predicted"/>
<dbReference type="SUPFAM" id="SSF53335">
    <property type="entry name" value="S-adenosyl-L-methionine-dependent methyltransferases"/>
    <property type="match status" value="1"/>
</dbReference>
<keyword evidence="3" id="KW-1185">Reference proteome</keyword>
<sequence>MKNDKHKPAKRTKKPWPTKDAMEQVYELKLWGGDETEFYSGSGSHDPYLINPYVKVVSSFLDSFDEPPVVCDLGCGDFNVGRELVKHSDRYIGVDIVEPLINFNKASFRFEKLEFQCLDIAKDALPSADIVILRQVLQHLSNSEVRSILEKLYDYKYLILTEHIPSGDFIPNIDIISGQGTRLKKQSGLDLTASPFNFKAKEKEILLSLTSADHKGLIETSVFRIQ</sequence>
<dbReference type="CDD" id="cd02440">
    <property type="entry name" value="AdoMet_MTases"/>
    <property type="match status" value="1"/>
</dbReference>
<evidence type="ECO:0000259" key="1">
    <source>
        <dbReference type="Pfam" id="PF08242"/>
    </source>
</evidence>
<dbReference type="EMBL" id="JANCNS010000001">
    <property type="protein sequence ID" value="MCP9198839.1"/>
    <property type="molecule type" value="Genomic_DNA"/>
</dbReference>
<organism evidence="2 3">
    <name type="scientific">Christiangramia oceanisediminis</name>
    <dbReference type="NCBI Taxonomy" id="2920386"/>
    <lineage>
        <taxon>Bacteria</taxon>
        <taxon>Pseudomonadati</taxon>
        <taxon>Bacteroidota</taxon>
        <taxon>Flavobacteriia</taxon>
        <taxon>Flavobacteriales</taxon>
        <taxon>Flavobacteriaceae</taxon>
        <taxon>Christiangramia</taxon>
    </lineage>
</organism>
<feature type="domain" description="Methyltransferase type 12" evidence="1">
    <location>
        <begin position="72"/>
        <end position="154"/>
    </location>
</feature>